<dbReference type="PANTHER" id="PTHR39156:SF2">
    <property type="entry name" value="DNA PRIMASE (BACTERIAL TYPE) AND SMALL PRIMASE-LIKE PROTEINS"/>
    <property type="match status" value="1"/>
</dbReference>
<dbReference type="PROSITE" id="PS50880">
    <property type="entry name" value="TOPRIM"/>
    <property type="match status" value="1"/>
</dbReference>
<dbReference type="Gene3D" id="3.40.1360.10">
    <property type="match status" value="1"/>
</dbReference>
<dbReference type="Proteomes" id="UP000245938">
    <property type="component" value="Unassembled WGS sequence"/>
</dbReference>
<dbReference type="EMBL" id="QFVR01000022">
    <property type="protein sequence ID" value="PWI24394.1"/>
    <property type="molecule type" value="Genomic_DNA"/>
</dbReference>
<reference evidence="2 3" key="1">
    <citation type="submission" date="2018-05" db="EMBL/GenBank/DDBJ databases">
        <title>Kurthia sibirica genome sequence.</title>
        <authorList>
            <person name="Maclea K.S."/>
            <person name="Goen A.E."/>
        </authorList>
    </citation>
    <scope>NUCLEOTIDE SEQUENCE [LARGE SCALE GENOMIC DNA]</scope>
    <source>
        <strain evidence="2 3">ATCC 49154</strain>
    </source>
</reference>
<gene>
    <name evidence="2" type="ORF">DEX24_13740</name>
</gene>
<accession>A0A2U3AIT1</accession>
<feature type="domain" description="Toprim" evidence="1">
    <location>
        <begin position="4"/>
        <end position="88"/>
    </location>
</feature>
<evidence type="ECO:0000313" key="3">
    <source>
        <dbReference type="Proteomes" id="UP000245938"/>
    </source>
</evidence>
<dbReference type="Pfam" id="PF13155">
    <property type="entry name" value="Toprim_2"/>
    <property type="match status" value="1"/>
</dbReference>
<dbReference type="GO" id="GO:0043822">
    <property type="term" value="F:ribonuclease M5 activity"/>
    <property type="evidence" value="ECO:0007669"/>
    <property type="project" value="TreeGrafter"/>
</dbReference>
<sequence>MITEKVIIVEGRQDKLQLLPIFAEPIEIVCTNGTFSQSRLEELLQPYEYCEVYAFFDSDRAGQQLRKVFKRHFPESNHLYTQSVYGEVERTPRRYLAKVLQDAEFAVKEGYLLGKG</sequence>
<organism evidence="2 3">
    <name type="scientific">Kurthia sibirica</name>
    <dbReference type="NCBI Taxonomy" id="202750"/>
    <lineage>
        <taxon>Bacteria</taxon>
        <taxon>Bacillati</taxon>
        <taxon>Bacillota</taxon>
        <taxon>Bacilli</taxon>
        <taxon>Bacillales</taxon>
        <taxon>Caryophanaceae</taxon>
        <taxon>Kurthia</taxon>
    </lineage>
</organism>
<keyword evidence="3" id="KW-1185">Reference proteome</keyword>
<protein>
    <recommendedName>
        <fullName evidence="1">Toprim domain-containing protein</fullName>
    </recommendedName>
</protein>
<dbReference type="GO" id="GO:0006364">
    <property type="term" value="P:rRNA processing"/>
    <property type="evidence" value="ECO:0007669"/>
    <property type="project" value="TreeGrafter"/>
</dbReference>
<dbReference type="InterPro" id="IPR006171">
    <property type="entry name" value="TOPRIM_dom"/>
</dbReference>
<dbReference type="SMART" id="SM00493">
    <property type="entry name" value="TOPRIM"/>
    <property type="match status" value="1"/>
</dbReference>
<dbReference type="PANTHER" id="PTHR39156">
    <property type="entry name" value="RIBONUCLEASE M5"/>
    <property type="match status" value="1"/>
</dbReference>
<dbReference type="RefSeq" id="WP_109306988.1">
    <property type="nucleotide sequence ID" value="NZ_BJUF01000015.1"/>
</dbReference>
<dbReference type="OrthoDB" id="2417742at2"/>
<dbReference type="SUPFAM" id="SSF110455">
    <property type="entry name" value="Toprim domain"/>
    <property type="match status" value="1"/>
</dbReference>
<evidence type="ECO:0000259" key="1">
    <source>
        <dbReference type="PROSITE" id="PS50880"/>
    </source>
</evidence>
<name>A0A2U3AIT1_9BACL</name>
<dbReference type="AlphaFoldDB" id="A0A2U3AIT1"/>
<proteinExistence type="predicted"/>
<comment type="caution">
    <text evidence="2">The sequence shown here is derived from an EMBL/GenBank/DDBJ whole genome shotgun (WGS) entry which is preliminary data.</text>
</comment>
<evidence type="ECO:0000313" key="2">
    <source>
        <dbReference type="EMBL" id="PWI24394.1"/>
    </source>
</evidence>